<comment type="caution">
    <text evidence="3">The sequence shown here is derived from an EMBL/GenBank/DDBJ whole genome shotgun (WGS) entry which is preliminary data.</text>
</comment>
<dbReference type="GeneID" id="33554212"/>
<feature type="transmembrane region" description="Helical" evidence="2">
    <location>
        <begin position="20"/>
        <end position="47"/>
    </location>
</feature>
<evidence type="ECO:0000313" key="4">
    <source>
        <dbReference type="Proteomes" id="UP000193218"/>
    </source>
</evidence>
<keyword evidence="2" id="KW-1133">Transmembrane helix</keyword>
<dbReference type="AlphaFoldDB" id="A0A1Y1ULE4"/>
<dbReference type="Proteomes" id="UP000193218">
    <property type="component" value="Unassembled WGS sequence"/>
</dbReference>
<dbReference type="InParanoid" id="A0A1Y1ULE4"/>
<dbReference type="OrthoDB" id="2564944at2759"/>
<evidence type="ECO:0000256" key="2">
    <source>
        <dbReference type="SAM" id="Phobius"/>
    </source>
</evidence>
<dbReference type="EMBL" id="NBSH01000003">
    <property type="protein sequence ID" value="ORX38868.1"/>
    <property type="molecule type" value="Genomic_DNA"/>
</dbReference>
<keyword evidence="2" id="KW-0472">Membrane</keyword>
<evidence type="ECO:0000256" key="1">
    <source>
        <dbReference type="SAM" id="MobiDB-lite"/>
    </source>
</evidence>
<reference evidence="3 4" key="1">
    <citation type="submission" date="2017-03" db="EMBL/GenBank/DDBJ databases">
        <title>Widespread Adenine N6-methylation of Active Genes in Fungi.</title>
        <authorList>
            <consortium name="DOE Joint Genome Institute"/>
            <person name="Mondo S.J."/>
            <person name="Dannebaum R.O."/>
            <person name="Kuo R.C."/>
            <person name="Louie K.B."/>
            <person name="Bewick A.J."/>
            <person name="Labutti K."/>
            <person name="Haridas S."/>
            <person name="Kuo A."/>
            <person name="Salamov A."/>
            <person name="Ahrendt S.R."/>
            <person name="Lau R."/>
            <person name="Bowen B.P."/>
            <person name="Lipzen A."/>
            <person name="Sullivan W."/>
            <person name="Andreopoulos W.B."/>
            <person name="Clum A."/>
            <person name="Lindquist E."/>
            <person name="Daum C."/>
            <person name="Northen T.R."/>
            <person name="Ramamoorthy G."/>
            <person name="Schmitz R.J."/>
            <person name="Gryganskyi A."/>
            <person name="Culley D."/>
            <person name="Magnuson J."/>
            <person name="James T.Y."/>
            <person name="O'Malley M.A."/>
            <person name="Stajich J.E."/>
            <person name="Spatafora J.W."/>
            <person name="Visel A."/>
            <person name="Grigoriev I.V."/>
        </authorList>
    </citation>
    <scope>NUCLEOTIDE SEQUENCE [LARGE SCALE GENOMIC DNA]</scope>
    <source>
        <strain evidence="3 4">NRRL Y-17943</strain>
    </source>
</reference>
<dbReference type="RefSeq" id="XP_021872731.1">
    <property type="nucleotide sequence ID" value="XM_022012404.1"/>
</dbReference>
<proteinExistence type="predicted"/>
<gene>
    <name evidence="3" type="ORF">BD324DRAFT_294787</name>
</gene>
<protein>
    <submittedName>
        <fullName evidence="3">Uncharacterized protein</fullName>
    </submittedName>
</protein>
<organism evidence="3 4">
    <name type="scientific">Kockovaella imperatae</name>
    <dbReference type="NCBI Taxonomy" id="4999"/>
    <lineage>
        <taxon>Eukaryota</taxon>
        <taxon>Fungi</taxon>
        <taxon>Dikarya</taxon>
        <taxon>Basidiomycota</taxon>
        <taxon>Agaricomycotina</taxon>
        <taxon>Tremellomycetes</taxon>
        <taxon>Tremellales</taxon>
        <taxon>Cuniculitremaceae</taxon>
        <taxon>Kockovaella</taxon>
    </lineage>
</organism>
<evidence type="ECO:0000313" key="3">
    <source>
        <dbReference type="EMBL" id="ORX38868.1"/>
    </source>
</evidence>
<accession>A0A1Y1ULE4</accession>
<keyword evidence="4" id="KW-1185">Reference proteome</keyword>
<keyword evidence="2" id="KW-0812">Transmembrane</keyword>
<name>A0A1Y1ULE4_9TREE</name>
<feature type="region of interest" description="Disordered" evidence="1">
    <location>
        <begin position="119"/>
        <end position="159"/>
    </location>
</feature>
<sequence length="159" mass="17367">MISAISEWTASELPPAMRAVGYLILAALDEVPLPFLVIGFVALLAMLQWSFPRSSPHLPFYSPSAIEKGRLSPLPCTPPSLYPSQRASFNACSPIFYPSFENGKPQYIAVIHDSSSRVISESGTLSPPRSGGASRRGSKQNWRTKLGVVDESPEEKFEV</sequence>